<keyword evidence="5 6" id="KW-0472">Membrane</keyword>
<protein>
    <submittedName>
        <fullName evidence="7">YihY/virulence factor BrkB family protein</fullName>
    </submittedName>
</protein>
<feature type="transmembrane region" description="Helical" evidence="6">
    <location>
        <begin position="242"/>
        <end position="272"/>
    </location>
</feature>
<evidence type="ECO:0000256" key="2">
    <source>
        <dbReference type="ARBA" id="ARBA00022475"/>
    </source>
</evidence>
<sequence>MQLLRSTWQEYERDYARYYAAAMVFYALIALVPLLLLLLAGLGFLLRHSDLVAESARQFLQAVETGFGPHLRDTVERLSEQLQQGSVVATAISLVGLLVTGSKLFHHLRMMFRAIWKHESPLASGPIITMVWQTFLEKSKAFLVLLASGLLLLLAFVLDGVMHWVAARTSSVPWFGEPVATVLAVVVLLVLAPLTFALLFRYLPPVRLAWRHVRLAAAICGGAWLIGFELFAQYGARFGTQFGAYGALGGVLVAMLWMNVIAQVMFFGAVLCKVISQRDGG</sequence>
<evidence type="ECO:0000256" key="5">
    <source>
        <dbReference type="ARBA" id="ARBA00023136"/>
    </source>
</evidence>
<organism evidence="7 8">
    <name type="scientific">Ramlibacter agri</name>
    <dbReference type="NCBI Taxonomy" id="2728837"/>
    <lineage>
        <taxon>Bacteria</taxon>
        <taxon>Pseudomonadati</taxon>
        <taxon>Pseudomonadota</taxon>
        <taxon>Betaproteobacteria</taxon>
        <taxon>Burkholderiales</taxon>
        <taxon>Comamonadaceae</taxon>
        <taxon>Ramlibacter</taxon>
    </lineage>
</organism>
<proteinExistence type="predicted"/>
<evidence type="ECO:0000256" key="6">
    <source>
        <dbReference type="SAM" id="Phobius"/>
    </source>
</evidence>
<dbReference type="GO" id="GO:0005886">
    <property type="term" value="C:plasma membrane"/>
    <property type="evidence" value="ECO:0007669"/>
    <property type="project" value="UniProtKB-SubCell"/>
</dbReference>
<dbReference type="Pfam" id="PF03631">
    <property type="entry name" value="Virul_fac_BrkB"/>
    <property type="match status" value="1"/>
</dbReference>
<dbReference type="PANTHER" id="PTHR30213:SF1">
    <property type="entry name" value="INNER MEMBRANE PROTEIN YHJD"/>
    <property type="match status" value="1"/>
</dbReference>
<feature type="transmembrane region" description="Helical" evidence="6">
    <location>
        <begin position="87"/>
        <end position="105"/>
    </location>
</feature>
<feature type="transmembrane region" description="Helical" evidence="6">
    <location>
        <begin position="21"/>
        <end position="46"/>
    </location>
</feature>
<evidence type="ECO:0000256" key="1">
    <source>
        <dbReference type="ARBA" id="ARBA00004651"/>
    </source>
</evidence>
<dbReference type="PANTHER" id="PTHR30213">
    <property type="entry name" value="INNER MEMBRANE PROTEIN YHJD"/>
    <property type="match status" value="1"/>
</dbReference>
<keyword evidence="2" id="KW-1003">Cell membrane</keyword>
<keyword evidence="3 6" id="KW-0812">Transmembrane</keyword>
<dbReference type="EMBL" id="JABBFX010000003">
    <property type="protein sequence ID" value="NML47743.1"/>
    <property type="molecule type" value="Genomic_DNA"/>
</dbReference>
<feature type="transmembrane region" description="Helical" evidence="6">
    <location>
        <begin position="215"/>
        <end position="236"/>
    </location>
</feature>
<dbReference type="PIRSF" id="PIRSF035875">
    <property type="entry name" value="RNase_BN"/>
    <property type="match status" value="1"/>
</dbReference>
<evidence type="ECO:0000256" key="3">
    <source>
        <dbReference type="ARBA" id="ARBA00022692"/>
    </source>
</evidence>
<evidence type="ECO:0000256" key="4">
    <source>
        <dbReference type="ARBA" id="ARBA00022989"/>
    </source>
</evidence>
<feature type="transmembrane region" description="Helical" evidence="6">
    <location>
        <begin position="179"/>
        <end position="203"/>
    </location>
</feature>
<dbReference type="RefSeq" id="WP_169422002.1">
    <property type="nucleotide sequence ID" value="NZ_JABBFX010000003.1"/>
</dbReference>
<dbReference type="InterPro" id="IPR017039">
    <property type="entry name" value="Virul_fac_BrkB"/>
</dbReference>
<dbReference type="NCBIfam" id="TIGR00765">
    <property type="entry name" value="yihY_not_rbn"/>
    <property type="match status" value="1"/>
</dbReference>
<dbReference type="Proteomes" id="UP000541185">
    <property type="component" value="Unassembled WGS sequence"/>
</dbReference>
<gene>
    <name evidence="7" type="ORF">HHL11_28600</name>
</gene>
<reference evidence="7 8" key="1">
    <citation type="submission" date="2020-04" db="EMBL/GenBank/DDBJ databases">
        <title>Ramlibacter sp. G-1-2-2 isolated from soil.</title>
        <authorList>
            <person name="Dahal R.H."/>
        </authorList>
    </citation>
    <scope>NUCLEOTIDE SEQUENCE [LARGE SCALE GENOMIC DNA]</scope>
    <source>
        <strain evidence="7 8">G-1-2-2</strain>
    </source>
</reference>
<keyword evidence="8" id="KW-1185">Reference proteome</keyword>
<comment type="caution">
    <text evidence="7">The sequence shown here is derived from an EMBL/GenBank/DDBJ whole genome shotgun (WGS) entry which is preliminary data.</text>
</comment>
<dbReference type="AlphaFoldDB" id="A0A848HGT5"/>
<comment type="subcellular location">
    <subcellularLocation>
        <location evidence="1">Cell membrane</location>
        <topology evidence="1">Multi-pass membrane protein</topology>
    </subcellularLocation>
</comment>
<evidence type="ECO:0000313" key="8">
    <source>
        <dbReference type="Proteomes" id="UP000541185"/>
    </source>
</evidence>
<name>A0A848HGT5_9BURK</name>
<keyword evidence="4 6" id="KW-1133">Transmembrane helix</keyword>
<feature type="transmembrane region" description="Helical" evidence="6">
    <location>
        <begin position="142"/>
        <end position="167"/>
    </location>
</feature>
<accession>A0A848HGT5</accession>
<evidence type="ECO:0000313" key="7">
    <source>
        <dbReference type="EMBL" id="NML47743.1"/>
    </source>
</evidence>